<evidence type="ECO:0000256" key="3">
    <source>
        <dbReference type="ARBA" id="ARBA00021023"/>
    </source>
</evidence>
<evidence type="ECO:0000256" key="4">
    <source>
        <dbReference type="ARBA" id="ARBA00032729"/>
    </source>
</evidence>
<evidence type="ECO:0000256" key="5">
    <source>
        <dbReference type="ARBA" id="ARBA00045743"/>
    </source>
</evidence>
<dbReference type="SUPFAM" id="SSF74650">
    <property type="entry name" value="Galactose mutarotase-like"/>
    <property type="match status" value="1"/>
</dbReference>
<dbReference type="GO" id="GO:0005737">
    <property type="term" value="C:cytoplasm"/>
    <property type="evidence" value="ECO:0007669"/>
    <property type="project" value="TreeGrafter"/>
</dbReference>
<dbReference type="PANTHER" id="PTHR11122:SF13">
    <property type="entry name" value="GLUCOSE-6-PHOSPHATE 1-EPIMERASE"/>
    <property type="match status" value="1"/>
</dbReference>
<dbReference type="InterPro" id="IPR008183">
    <property type="entry name" value="Aldose_1/G6P_1-epimerase"/>
</dbReference>
<comment type="catalytic activity">
    <reaction evidence="1">
        <text>alpha-D-galactose = beta-D-galactose</text>
        <dbReference type="Rhea" id="RHEA:28675"/>
        <dbReference type="ChEBI" id="CHEBI:27667"/>
        <dbReference type="ChEBI" id="CHEBI:28061"/>
        <dbReference type="EC" id="5.1.3.3"/>
    </reaction>
    <physiologicalReaction direction="right-to-left" evidence="1">
        <dbReference type="Rhea" id="RHEA:28677"/>
    </physiologicalReaction>
</comment>
<dbReference type="Pfam" id="PF01263">
    <property type="entry name" value="Aldose_epim"/>
    <property type="match status" value="1"/>
</dbReference>
<feature type="compositionally biased region" description="Basic and acidic residues" evidence="6">
    <location>
        <begin position="7"/>
        <end position="43"/>
    </location>
</feature>
<dbReference type="AlphaFoldDB" id="A0AA88YFZ3"/>
<evidence type="ECO:0000256" key="6">
    <source>
        <dbReference type="SAM" id="MobiDB-lite"/>
    </source>
</evidence>
<comment type="pathway">
    <text evidence="2">Carbohydrate metabolism; galactose metabolism.</text>
</comment>
<evidence type="ECO:0000256" key="2">
    <source>
        <dbReference type="ARBA" id="ARBA00004947"/>
    </source>
</evidence>
<dbReference type="InterPro" id="IPR014718">
    <property type="entry name" value="GH-type_carb-bd"/>
</dbReference>
<proteinExistence type="predicted"/>
<sequence>MGGGGRRQLEGGRREGSRERLGGGRSGTGERRRELQDSKTFVEDREDVNADQNYDRVYQNCNNGVTLKPNSSYDINVTVHNMSDIVVWNPWIEKAKAMSDFDDEEYNRMLCVEAGAVSQNVTIKEGQSLTFSQTLTVTSRL</sequence>
<dbReference type="GO" id="GO:0004034">
    <property type="term" value="F:aldose 1-epimerase activity"/>
    <property type="evidence" value="ECO:0007669"/>
    <property type="project" value="UniProtKB-EC"/>
</dbReference>
<accession>A0AA88YFZ3</accession>
<evidence type="ECO:0000313" key="8">
    <source>
        <dbReference type="Proteomes" id="UP001186944"/>
    </source>
</evidence>
<dbReference type="InterPro" id="IPR011013">
    <property type="entry name" value="Gal_mutarotase_sf_dom"/>
</dbReference>
<keyword evidence="8" id="KW-1185">Reference proteome</keyword>
<evidence type="ECO:0000256" key="1">
    <source>
        <dbReference type="ARBA" id="ARBA00001712"/>
    </source>
</evidence>
<protein>
    <recommendedName>
        <fullName evidence="3">Galactose mutarotase</fullName>
    </recommendedName>
    <alternativeName>
        <fullName evidence="4">Aldose 1-epimerase</fullName>
    </alternativeName>
</protein>
<dbReference type="PANTHER" id="PTHR11122">
    <property type="entry name" value="APOSPORY-ASSOCIATED PROTEIN C-RELATED"/>
    <property type="match status" value="1"/>
</dbReference>
<gene>
    <name evidence="7" type="ORF">FSP39_021742</name>
</gene>
<comment type="caution">
    <text evidence="7">The sequence shown here is derived from an EMBL/GenBank/DDBJ whole genome shotgun (WGS) entry which is preliminary data.</text>
</comment>
<name>A0AA88YFZ3_PINIB</name>
<dbReference type="EMBL" id="VSWD01000007">
    <property type="protein sequence ID" value="KAK3098662.1"/>
    <property type="molecule type" value="Genomic_DNA"/>
</dbReference>
<dbReference type="Proteomes" id="UP001186944">
    <property type="component" value="Unassembled WGS sequence"/>
</dbReference>
<evidence type="ECO:0000313" key="7">
    <source>
        <dbReference type="EMBL" id="KAK3098662.1"/>
    </source>
</evidence>
<reference evidence="7" key="1">
    <citation type="submission" date="2019-08" db="EMBL/GenBank/DDBJ databases">
        <title>The improved chromosome-level genome for the pearl oyster Pinctada fucata martensii using PacBio sequencing and Hi-C.</title>
        <authorList>
            <person name="Zheng Z."/>
        </authorList>
    </citation>
    <scope>NUCLEOTIDE SEQUENCE</scope>
    <source>
        <strain evidence="7">ZZ-2019</strain>
        <tissue evidence="7">Adductor muscle</tissue>
    </source>
</reference>
<organism evidence="7 8">
    <name type="scientific">Pinctada imbricata</name>
    <name type="common">Atlantic pearl-oyster</name>
    <name type="synonym">Pinctada martensii</name>
    <dbReference type="NCBI Taxonomy" id="66713"/>
    <lineage>
        <taxon>Eukaryota</taxon>
        <taxon>Metazoa</taxon>
        <taxon>Spiralia</taxon>
        <taxon>Lophotrochozoa</taxon>
        <taxon>Mollusca</taxon>
        <taxon>Bivalvia</taxon>
        <taxon>Autobranchia</taxon>
        <taxon>Pteriomorphia</taxon>
        <taxon>Pterioida</taxon>
        <taxon>Pterioidea</taxon>
        <taxon>Pteriidae</taxon>
        <taxon>Pinctada</taxon>
    </lineage>
</organism>
<dbReference type="GO" id="GO:0047938">
    <property type="term" value="F:glucose-6-phosphate 1-epimerase activity"/>
    <property type="evidence" value="ECO:0007669"/>
    <property type="project" value="TreeGrafter"/>
</dbReference>
<feature type="region of interest" description="Disordered" evidence="6">
    <location>
        <begin position="1"/>
        <end position="43"/>
    </location>
</feature>
<dbReference type="Gene3D" id="2.70.98.10">
    <property type="match status" value="1"/>
</dbReference>
<comment type="function">
    <text evidence="5">Mutarotase that catalyzes the interconversion of beta-D-galactose and alpha-D-galactose during galactose metabolism. Beta-D-galactose is metabolized in the liver into glucose 1-phosphate, the primary metabolic fuel, by the action of four enzymes that constitute the Leloir pathway: GALM, GALK1 (galactokinase), GALT (galactose-1-phosphate uridylyltransferase) and GALE (UDP-galactose-4'-epimerase). Involved in the maintenance of the equilibrium between the beta- and alpha-anomers of galactose, therefore ensuring a sufficient supply of the alpha-anomer for GALK1. Also active on D-glucose although shows a preference for galactose over glucose.</text>
</comment>
<dbReference type="GO" id="GO:0005975">
    <property type="term" value="P:carbohydrate metabolic process"/>
    <property type="evidence" value="ECO:0007669"/>
    <property type="project" value="InterPro"/>
</dbReference>
<dbReference type="GO" id="GO:0030246">
    <property type="term" value="F:carbohydrate binding"/>
    <property type="evidence" value="ECO:0007669"/>
    <property type="project" value="InterPro"/>
</dbReference>